<keyword evidence="5 7" id="KW-0472">Membrane</keyword>
<evidence type="ECO:0000256" key="1">
    <source>
        <dbReference type="ARBA" id="ARBA00004370"/>
    </source>
</evidence>
<comment type="caution">
    <text evidence="8">The sequence shown here is derived from an EMBL/GenBank/DDBJ whole genome shotgun (WGS) entry which is preliminary data.</text>
</comment>
<dbReference type="AlphaFoldDB" id="A0A813T156"/>
<feature type="region of interest" description="Disordered" evidence="6">
    <location>
        <begin position="1"/>
        <end position="21"/>
    </location>
</feature>
<dbReference type="GO" id="GO:0016020">
    <property type="term" value="C:membrane"/>
    <property type="evidence" value="ECO:0007669"/>
    <property type="project" value="UniProtKB-SubCell"/>
</dbReference>
<evidence type="ECO:0000313" key="9">
    <source>
        <dbReference type="Proteomes" id="UP000663879"/>
    </source>
</evidence>
<gene>
    <name evidence="8" type="ORF">OXX778_LOCUS6518</name>
</gene>
<evidence type="ECO:0000313" key="8">
    <source>
        <dbReference type="EMBL" id="CAF0802046.1"/>
    </source>
</evidence>
<reference evidence="8" key="1">
    <citation type="submission" date="2021-02" db="EMBL/GenBank/DDBJ databases">
        <authorList>
            <person name="Nowell W R."/>
        </authorList>
    </citation>
    <scope>NUCLEOTIDE SEQUENCE</scope>
    <source>
        <strain evidence="8">Ploen Becks lab</strain>
    </source>
</reference>
<comment type="subcellular location">
    <subcellularLocation>
        <location evidence="1">Membrane</location>
    </subcellularLocation>
</comment>
<evidence type="ECO:0000256" key="3">
    <source>
        <dbReference type="ARBA" id="ARBA00022692"/>
    </source>
</evidence>
<name>A0A813T156_9BILA</name>
<accession>A0A813T156</accession>
<keyword evidence="4 7" id="KW-1133">Transmembrane helix</keyword>
<evidence type="ECO:0000256" key="4">
    <source>
        <dbReference type="ARBA" id="ARBA00022989"/>
    </source>
</evidence>
<dbReference type="OrthoDB" id="10307724at2759"/>
<keyword evidence="3 7" id="KW-0812">Transmembrane</keyword>
<evidence type="ECO:0000256" key="5">
    <source>
        <dbReference type="ARBA" id="ARBA00023136"/>
    </source>
</evidence>
<dbReference type="Proteomes" id="UP000663879">
    <property type="component" value="Unassembled WGS sequence"/>
</dbReference>
<organism evidence="8 9">
    <name type="scientific">Brachionus calyciflorus</name>
    <dbReference type="NCBI Taxonomy" id="104777"/>
    <lineage>
        <taxon>Eukaryota</taxon>
        <taxon>Metazoa</taxon>
        <taxon>Spiralia</taxon>
        <taxon>Gnathifera</taxon>
        <taxon>Rotifera</taxon>
        <taxon>Eurotatoria</taxon>
        <taxon>Monogononta</taxon>
        <taxon>Pseudotrocha</taxon>
        <taxon>Ploima</taxon>
        <taxon>Brachionidae</taxon>
        <taxon>Brachionus</taxon>
    </lineage>
</organism>
<dbReference type="Pfam" id="PF04505">
    <property type="entry name" value="CD225"/>
    <property type="match status" value="1"/>
</dbReference>
<keyword evidence="9" id="KW-1185">Reference proteome</keyword>
<evidence type="ECO:0000256" key="6">
    <source>
        <dbReference type="SAM" id="MobiDB-lite"/>
    </source>
</evidence>
<feature type="transmembrane region" description="Helical" evidence="7">
    <location>
        <begin position="94"/>
        <end position="115"/>
    </location>
</feature>
<proteinExistence type="inferred from homology"/>
<comment type="similarity">
    <text evidence="2">Belongs to the CD225/Dispanin family.</text>
</comment>
<evidence type="ECO:0000256" key="2">
    <source>
        <dbReference type="ARBA" id="ARBA00006843"/>
    </source>
</evidence>
<dbReference type="EMBL" id="CAJNOC010000778">
    <property type="protein sequence ID" value="CAF0802046.1"/>
    <property type="molecule type" value="Genomic_DNA"/>
</dbReference>
<protein>
    <submittedName>
        <fullName evidence="8">Uncharacterized protein</fullName>
    </submittedName>
</protein>
<evidence type="ECO:0000256" key="7">
    <source>
        <dbReference type="SAM" id="Phobius"/>
    </source>
</evidence>
<dbReference type="InterPro" id="IPR007593">
    <property type="entry name" value="CD225/Dispanin_fam"/>
</dbReference>
<feature type="transmembrane region" description="Helical" evidence="7">
    <location>
        <begin position="43"/>
        <end position="65"/>
    </location>
</feature>
<sequence length="130" mass="14517">MEQNYSYNSNMESNAERGLSQTPTITQPKKYSALNISSPQPDYMNWSTASLFVCFIWGIFAFNASNKVRKFNKMKAFDQAAYYSQTALKYNQSAVACCVLMFLIVGVPLAISLAVQGSASKFPNARMFFG</sequence>